<evidence type="ECO:0000313" key="4">
    <source>
        <dbReference type="Proteomes" id="UP000325134"/>
    </source>
</evidence>
<dbReference type="EMBL" id="FQVK01000003">
    <property type="protein sequence ID" value="SHE48117.1"/>
    <property type="molecule type" value="Genomic_DNA"/>
</dbReference>
<evidence type="ECO:0000256" key="2">
    <source>
        <dbReference type="HAMAP-Rule" id="MF_00634"/>
    </source>
</evidence>
<dbReference type="GO" id="GO:0005737">
    <property type="term" value="C:cytoplasm"/>
    <property type="evidence" value="ECO:0007669"/>
    <property type="project" value="TreeGrafter"/>
</dbReference>
<keyword evidence="4" id="KW-1185">Reference proteome</keyword>
<name>A0A1M4TUY3_9RHOB</name>
<dbReference type="PANTHER" id="PTHR13420:SF7">
    <property type="entry name" value="UPF0235 PROTEIN C15ORF40"/>
    <property type="match status" value="1"/>
</dbReference>
<organism evidence="3 4">
    <name type="scientific">Ruegeria intermedia</name>
    <dbReference type="NCBI Taxonomy" id="996115"/>
    <lineage>
        <taxon>Bacteria</taxon>
        <taxon>Pseudomonadati</taxon>
        <taxon>Pseudomonadota</taxon>
        <taxon>Alphaproteobacteria</taxon>
        <taxon>Rhodobacterales</taxon>
        <taxon>Roseobacteraceae</taxon>
        <taxon>Ruegeria</taxon>
    </lineage>
</organism>
<sequence length="91" mass="9812">MAGPKLKHLPDLSHLAREGQRIAVRATPKAARDRMQVDGSVIQIWVTAPAEDGKANKAVARILAKAMGVAPSRLTLVQGQTARDKLFAYDP</sequence>
<dbReference type="OrthoDB" id="3176309at2"/>
<reference evidence="3 4" key="1">
    <citation type="submission" date="2016-11" db="EMBL/GenBank/DDBJ databases">
        <authorList>
            <person name="Varghese N."/>
            <person name="Submissions S."/>
        </authorList>
    </citation>
    <scope>NUCLEOTIDE SEQUENCE [LARGE SCALE GENOMIC DNA]</scope>
    <source>
        <strain evidence="3 4">DSM 29341</strain>
    </source>
</reference>
<dbReference type="InterPro" id="IPR003746">
    <property type="entry name" value="DUF167"/>
</dbReference>
<dbReference type="SUPFAM" id="SSF69786">
    <property type="entry name" value="YggU-like"/>
    <property type="match status" value="1"/>
</dbReference>
<accession>A0A1M4TUY3</accession>
<comment type="similarity">
    <text evidence="1 2">Belongs to the UPF0235 family.</text>
</comment>
<evidence type="ECO:0000256" key="1">
    <source>
        <dbReference type="ARBA" id="ARBA00010364"/>
    </source>
</evidence>
<dbReference type="Proteomes" id="UP000325134">
    <property type="component" value="Unassembled WGS sequence"/>
</dbReference>
<dbReference type="InterPro" id="IPR036591">
    <property type="entry name" value="YggU-like_sf"/>
</dbReference>
<dbReference type="Gene3D" id="3.30.1200.10">
    <property type="entry name" value="YggU-like"/>
    <property type="match status" value="1"/>
</dbReference>
<dbReference type="AlphaFoldDB" id="A0A1M4TUY3"/>
<gene>
    <name evidence="3" type="ORF">SAMN05444279_10315</name>
</gene>
<evidence type="ECO:0000313" key="3">
    <source>
        <dbReference type="EMBL" id="SHE48117.1"/>
    </source>
</evidence>
<dbReference type="RefSeq" id="WP_149774588.1">
    <property type="nucleotide sequence ID" value="NZ_FQVK01000003.1"/>
</dbReference>
<dbReference type="NCBIfam" id="TIGR00251">
    <property type="entry name" value="DUF167 family protein"/>
    <property type="match status" value="1"/>
</dbReference>
<dbReference type="SMART" id="SM01152">
    <property type="entry name" value="DUF167"/>
    <property type="match status" value="1"/>
</dbReference>
<dbReference type="HAMAP" id="MF_00634">
    <property type="entry name" value="UPF0235"/>
    <property type="match status" value="1"/>
</dbReference>
<proteinExistence type="inferred from homology"/>
<dbReference type="Pfam" id="PF02594">
    <property type="entry name" value="DUF167"/>
    <property type="match status" value="1"/>
</dbReference>
<dbReference type="PANTHER" id="PTHR13420">
    <property type="entry name" value="UPF0235 PROTEIN C15ORF40"/>
    <property type="match status" value="1"/>
</dbReference>
<protein>
    <recommendedName>
        <fullName evidence="2">UPF0235 protein SAMN05444279_10315</fullName>
    </recommendedName>
</protein>